<evidence type="ECO:0000313" key="3">
    <source>
        <dbReference type="Proteomes" id="UP001286313"/>
    </source>
</evidence>
<dbReference type="PANTHER" id="PTHR10663">
    <property type="entry name" value="GUANYL-NUCLEOTIDE EXCHANGE FACTOR"/>
    <property type="match status" value="1"/>
</dbReference>
<evidence type="ECO:0000259" key="1">
    <source>
        <dbReference type="PROSITE" id="PS50190"/>
    </source>
</evidence>
<proteinExistence type="predicted"/>
<dbReference type="GO" id="GO:0032012">
    <property type="term" value="P:regulation of ARF protein signal transduction"/>
    <property type="evidence" value="ECO:0007669"/>
    <property type="project" value="InterPro"/>
</dbReference>
<dbReference type="Gene3D" id="1.10.1000.11">
    <property type="entry name" value="Arf Nucleotide-binding Site Opener,domain 2"/>
    <property type="match status" value="1"/>
</dbReference>
<feature type="domain" description="SEC7" evidence="1">
    <location>
        <begin position="2"/>
        <end position="107"/>
    </location>
</feature>
<dbReference type="GO" id="GO:0005085">
    <property type="term" value="F:guanyl-nucleotide exchange factor activity"/>
    <property type="evidence" value="ECO:0007669"/>
    <property type="project" value="InterPro"/>
</dbReference>
<accession>A0AAE1L2E2</accession>
<dbReference type="PANTHER" id="PTHR10663:SF375">
    <property type="entry name" value="LD29171P"/>
    <property type="match status" value="1"/>
</dbReference>
<keyword evidence="3" id="KW-1185">Reference proteome</keyword>
<dbReference type="InterPro" id="IPR035999">
    <property type="entry name" value="Sec7_dom_sf"/>
</dbReference>
<dbReference type="Pfam" id="PF01369">
    <property type="entry name" value="Sec7"/>
    <property type="match status" value="1"/>
</dbReference>
<dbReference type="SUPFAM" id="SSF48425">
    <property type="entry name" value="Sec7 domain"/>
    <property type="match status" value="1"/>
</dbReference>
<gene>
    <name evidence="2" type="ORF">Pcinc_003023</name>
</gene>
<sequence length="110" mass="12381">MEELLDKIAVGRYFSKNKPLNTETLSAYVHQMDFSGLELVPALRLLLESFVQMSNEGSWEGTRYSLLLDILGSRYIECNSDHPFIRDSDTASTLASLAFFIHTATFNKAA</sequence>
<dbReference type="AlphaFoldDB" id="A0AAE1L2E2"/>
<dbReference type="InterPro" id="IPR000904">
    <property type="entry name" value="Sec7_dom"/>
</dbReference>
<comment type="caution">
    <text evidence="2">The sequence shown here is derived from an EMBL/GenBank/DDBJ whole genome shotgun (WGS) entry which is preliminary data.</text>
</comment>
<dbReference type="Gene3D" id="1.10.220.20">
    <property type="match status" value="1"/>
</dbReference>
<dbReference type="Proteomes" id="UP001286313">
    <property type="component" value="Unassembled WGS sequence"/>
</dbReference>
<reference evidence="2" key="1">
    <citation type="submission" date="2023-10" db="EMBL/GenBank/DDBJ databases">
        <title>Genome assemblies of two species of porcelain crab, Petrolisthes cinctipes and Petrolisthes manimaculis (Anomura: Porcellanidae).</title>
        <authorList>
            <person name="Angst P."/>
        </authorList>
    </citation>
    <scope>NUCLEOTIDE SEQUENCE</scope>
    <source>
        <strain evidence="2">PB745_01</strain>
        <tissue evidence="2">Gill</tissue>
    </source>
</reference>
<dbReference type="InterPro" id="IPR023394">
    <property type="entry name" value="Sec7_C_sf"/>
</dbReference>
<organism evidence="2 3">
    <name type="scientific">Petrolisthes cinctipes</name>
    <name type="common">Flat porcelain crab</name>
    <dbReference type="NCBI Taxonomy" id="88211"/>
    <lineage>
        <taxon>Eukaryota</taxon>
        <taxon>Metazoa</taxon>
        <taxon>Ecdysozoa</taxon>
        <taxon>Arthropoda</taxon>
        <taxon>Crustacea</taxon>
        <taxon>Multicrustacea</taxon>
        <taxon>Malacostraca</taxon>
        <taxon>Eumalacostraca</taxon>
        <taxon>Eucarida</taxon>
        <taxon>Decapoda</taxon>
        <taxon>Pleocyemata</taxon>
        <taxon>Anomura</taxon>
        <taxon>Galatheoidea</taxon>
        <taxon>Porcellanidae</taxon>
        <taxon>Petrolisthes</taxon>
    </lineage>
</organism>
<dbReference type="EMBL" id="JAWQEG010000223">
    <property type="protein sequence ID" value="KAK3893153.1"/>
    <property type="molecule type" value="Genomic_DNA"/>
</dbReference>
<protein>
    <recommendedName>
        <fullName evidence="1">SEC7 domain-containing protein</fullName>
    </recommendedName>
</protein>
<dbReference type="PROSITE" id="PS50190">
    <property type="entry name" value="SEC7"/>
    <property type="match status" value="1"/>
</dbReference>
<evidence type="ECO:0000313" key="2">
    <source>
        <dbReference type="EMBL" id="KAK3893153.1"/>
    </source>
</evidence>
<name>A0AAE1L2E2_PETCI</name>